<protein>
    <submittedName>
        <fullName evidence="1">Uncharacterized protein</fullName>
    </submittedName>
</protein>
<accession>A0ACA9YE62</accession>
<proteinExistence type="predicted"/>
<comment type="caution">
    <text evidence="1">The sequence shown here is derived from an EMBL/GenBank/DDBJ whole genome shotgun (WGS) entry which is preliminary data.</text>
</comment>
<dbReference type="EMBL" id="CALSDN010000011">
    <property type="protein sequence ID" value="CAH6722860.1"/>
    <property type="molecule type" value="Genomic_DNA"/>
</dbReference>
<gene>
    <name evidence="1" type="ORF">CLIB1444_11S02806</name>
</gene>
<dbReference type="Proteomes" id="UP001152531">
    <property type="component" value="Unassembled WGS sequence"/>
</dbReference>
<sequence>MPPNSKWLINGTKYMLNYPKLTILIPITLIFIIAYDILYEFTIHPLNSLISNNHYQPIPKNYTFFEEISQLSQTDLSQYYGTLIFIDHDKDVINSEFLSNLSSVVNNQTYVLSPFTDWDFDYTSASKDFLLSNINYNANYLLNSFYLNNVTLLNHLIIKSNEIHFYIIHSSPINSLLETLGNPRHITHEDNVIMKEYLDYYLLVHGYKSTVMEIGLRIITILSVIYFLFHFYLSISNLHKLKSNFGILFGWMIEIVLSTTASIKIIEIMSPYEYWKQIFEPSTFFTKSVLVLTIAIVSSRNVMRIIIDLTYKNDFLTEDFDISDLSNKNVKIDKTEISNLSKLYRFYNGLSNNPDQKFEKLQLFTFLFRKLGINFHIKLPNTTKILFLDILSMFIMEKIGKFIIILNFDGNFKQYFDFKIMNFFKAMFIALIIDHFLQLTFLVGILLIDNHRINLSKILNDSLLDQDLKEINIFSYWLLKDKPLRNSWKYKLGTNLTFLVHPTSLISWIIILPILQFVNILTVFMNWTIYIPYNLTNSSNFIEPLVIKASSFDLFYYLEFMTLLILILCFSFIIFSLSNFKINEVNDTDFELSNKKSFKSIDLKRHNFDIIKLKSNNTSFLVSIGLDHKIFVWSPLQLSPPPNIASKIEVSGGSSEFWPINHLNISKDGEFILLVNYKFKIIKCFERKSQTFIWSITCDDLTENKILESFFREKTLPGFLKMKMLKNRPRRGSDASLSGNYPRPLNGIGENNEQLKKLEFVIVLQSGDIVTLSCNDGTIKKTNLIEKTYDEPLKLISAKKVITPRVNDRIVCQVDNRDLVVAVVVNNKWNFIPLDTTDELYNQASPIPSNMPTPMSLSRSSSFNYNFESHVIKKPTSFNNYSKFEINKPLIVPLEFVGMIIRVQNMVAELIDIQSGVIMKKVTIGRFKPSSFRVSHSEPTHCRFCGCASIQSLSIIYEDFDSKILIIHTLKIQNNRSKTSICLRVERDPREIRCVGFSNVIEDQFWFENINAWEVTDVNIIIGVKRDLPDSIPSDDEKLEPEYNTSKLVSLRSSKRIRSKNSPSSYKWEGFIITLNDGDMKKYDIPGIDEKSCLSDNVTCIEKFGFKSVAISFGNIIKILYLGNDKLIEENLYFNDLNNAINNELMFLSKRRKK</sequence>
<evidence type="ECO:0000313" key="2">
    <source>
        <dbReference type="Proteomes" id="UP001152531"/>
    </source>
</evidence>
<name>A0ACA9YE62_9ASCO</name>
<reference evidence="1" key="1">
    <citation type="submission" date="2022-06" db="EMBL/GenBank/DDBJ databases">
        <authorList>
            <person name="Legras J.-L."/>
            <person name="Devillers H."/>
            <person name="Grondin C."/>
        </authorList>
    </citation>
    <scope>NUCLEOTIDE SEQUENCE</scope>
    <source>
        <strain evidence="1">CLIB 1444</strain>
    </source>
</reference>
<keyword evidence="2" id="KW-1185">Reference proteome</keyword>
<evidence type="ECO:0000313" key="1">
    <source>
        <dbReference type="EMBL" id="CAH6722860.1"/>
    </source>
</evidence>
<organism evidence="1 2">
    <name type="scientific">[Candida] jaroonii</name>
    <dbReference type="NCBI Taxonomy" id="467808"/>
    <lineage>
        <taxon>Eukaryota</taxon>
        <taxon>Fungi</taxon>
        <taxon>Dikarya</taxon>
        <taxon>Ascomycota</taxon>
        <taxon>Saccharomycotina</taxon>
        <taxon>Pichiomycetes</taxon>
        <taxon>Debaryomycetaceae</taxon>
        <taxon>Yamadazyma</taxon>
    </lineage>
</organism>